<sequence>MTVDITLFGATGFTGTLTAVYLGTHLPEGGTWAVAGRSAAKLQNVVDEVEAAGGTAPEIVLADVSDAASMRAMAEGTRVLISTVGPYVQHGDPAVRAAAEAGIAYVDLTGEPEFVDRTWLEHQETALRTGATLVHACGFDSIPYDLGVLYTVEQLPEGVPIDVKGYIRAGGTASGGTYHSAIGAFSRLRQSAATAKERKQREQRPQGRSVRGGGSIGRGAGGKGWALPLPTIDPQVVLRSARALERYGPQFTYSHFAQFTKLPVLAGTVVGAGVLLAGSQLAPTRKALLKLRAQGDGPSPEKRASSWFSLRLVGEGGGKRVVTQVSGGDPGYDETAKMLSESALCLAFDDVPKVAGQTTTAVAMGRPLIERLQAAGIRFETLETA</sequence>
<dbReference type="Gene3D" id="3.40.50.720">
    <property type="entry name" value="NAD(P)-binding Rossmann-like Domain"/>
    <property type="match status" value="1"/>
</dbReference>
<dbReference type="RefSeq" id="WP_067859026.1">
    <property type="nucleotide sequence ID" value="NZ_CP011502.1"/>
</dbReference>
<evidence type="ECO:0000259" key="2">
    <source>
        <dbReference type="Pfam" id="PF03435"/>
    </source>
</evidence>
<dbReference type="InterPro" id="IPR005097">
    <property type="entry name" value="Sacchrp_dh_NADP-bd"/>
</dbReference>
<dbReference type="PANTHER" id="PTHR12286">
    <property type="entry name" value="SACCHAROPINE DEHYDROGENASE-LIKE OXIDOREDUCTASE"/>
    <property type="match status" value="1"/>
</dbReference>
<feature type="region of interest" description="Disordered" evidence="1">
    <location>
        <begin position="193"/>
        <end position="222"/>
    </location>
</feature>
<dbReference type="SUPFAM" id="SSF51735">
    <property type="entry name" value="NAD(P)-binding Rossmann-fold domains"/>
    <property type="match status" value="1"/>
</dbReference>
<dbReference type="EMBL" id="CP011502">
    <property type="protein sequence ID" value="ALX05387.1"/>
    <property type="molecule type" value="Genomic_DNA"/>
</dbReference>
<organism evidence="3 4">
    <name type="scientific">Aeromicrobium erythreum</name>
    <dbReference type="NCBI Taxonomy" id="2041"/>
    <lineage>
        <taxon>Bacteria</taxon>
        <taxon>Bacillati</taxon>
        <taxon>Actinomycetota</taxon>
        <taxon>Actinomycetes</taxon>
        <taxon>Propionibacteriales</taxon>
        <taxon>Nocardioidaceae</taxon>
        <taxon>Aeromicrobium</taxon>
    </lineage>
</organism>
<dbReference type="InterPro" id="IPR036291">
    <property type="entry name" value="NAD(P)-bd_dom_sf"/>
</dbReference>
<protein>
    <submittedName>
        <fullName evidence="3">Saccharopine dehydrogenase</fullName>
    </submittedName>
</protein>
<dbReference type="GO" id="GO:0005886">
    <property type="term" value="C:plasma membrane"/>
    <property type="evidence" value="ECO:0007669"/>
    <property type="project" value="TreeGrafter"/>
</dbReference>
<feature type="domain" description="Saccharopine dehydrogenase NADP binding" evidence="2">
    <location>
        <begin position="6"/>
        <end position="129"/>
    </location>
</feature>
<dbReference type="GO" id="GO:0009247">
    <property type="term" value="P:glycolipid biosynthetic process"/>
    <property type="evidence" value="ECO:0007669"/>
    <property type="project" value="TreeGrafter"/>
</dbReference>
<evidence type="ECO:0000313" key="4">
    <source>
        <dbReference type="Proteomes" id="UP000067689"/>
    </source>
</evidence>
<keyword evidence="4" id="KW-1185">Reference proteome</keyword>
<dbReference type="Pfam" id="PF03435">
    <property type="entry name" value="Sacchrp_dh_NADP"/>
    <property type="match status" value="1"/>
</dbReference>
<dbReference type="OrthoDB" id="4369409at2"/>
<dbReference type="STRING" id="2041.AERYTH_12115"/>
<evidence type="ECO:0000256" key="1">
    <source>
        <dbReference type="SAM" id="MobiDB-lite"/>
    </source>
</evidence>
<dbReference type="Proteomes" id="UP000067689">
    <property type="component" value="Chromosome"/>
</dbReference>
<accession>A0A0U4CBS5</accession>
<dbReference type="KEGG" id="aer:AERYTH_12115"/>
<gene>
    <name evidence="3" type="ORF">AERYTH_12115</name>
</gene>
<feature type="compositionally biased region" description="Basic and acidic residues" evidence="1">
    <location>
        <begin position="195"/>
        <end position="205"/>
    </location>
</feature>
<dbReference type="PANTHER" id="PTHR12286:SF5">
    <property type="entry name" value="SACCHAROPINE DEHYDROGENASE-LIKE OXIDOREDUCTASE"/>
    <property type="match status" value="1"/>
</dbReference>
<reference evidence="3 4" key="1">
    <citation type="journal article" date="1991" name="Int. J. Syst. Bacteriol.">
        <title>Description of the erythromycin-producing bacterium Arthrobacter sp. strain NRRL B-3381 as Aeromicrobium erythreum gen. nov., sp. nov.</title>
        <authorList>
            <person name="Miller E.S."/>
            <person name="Woese C.R."/>
            <person name="Brenner S."/>
        </authorList>
    </citation>
    <scope>NUCLEOTIDE SEQUENCE [LARGE SCALE GENOMIC DNA]</scope>
    <source>
        <strain evidence="3 4">AR18</strain>
    </source>
</reference>
<dbReference type="AlphaFoldDB" id="A0A0U4CBS5"/>
<proteinExistence type="predicted"/>
<name>A0A0U4CBS5_9ACTN</name>
<dbReference type="PATRIC" id="fig|2041.4.peg.2523"/>
<evidence type="ECO:0000313" key="3">
    <source>
        <dbReference type="EMBL" id="ALX05387.1"/>
    </source>
</evidence>
<feature type="compositionally biased region" description="Gly residues" evidence="1">
    <location>
        <begin position="210"/>
        <end position="222"/>
    </location>
</feature>
<dbReference type="InterPro" id="IPR051276">
    <property type="entry name" value="Saccharopine_DH-like_oxidrdct"/>
</dbReference>